<dbReference type="EMBL" id="JAAXKZ010000043">
    <property type="protein sequence ID" value="NMH92603.1"/>
    <property type="molecule type" value="Genomic_DNA"/>
</dbReference>
<accession>A0A848DJ78</accession>
<proteinExistence type="predicted"/>
<evidence type="ECO:0000313" key="2">
    <source>
        <dbReference type="EMBL" id="NMH92603.1"/>
    </source>
</evidence>
<evidence type="ECO:0000256" key="1">
    <source>
        <dbReference type="SAM" id="MobiDB-lite"/>
    </source>
</evidence>
<feature type="region of interest" description="Disordered" evidence="1">
    <location>
        <begin position="1"/>
        <end position="45"/>
    </location>
</feature>
<dbReference type="AlphaFoldDB" id="A0A848DJ78"/>
<dbReference type="RefSeq" id="WP_169413313.1">
    <property type="nucleotide sequence ID" value="NZ_JAAXKZ010000043.1"/>
</dbReference>
<sequence>MAFATTGDPGRPAYGDARTVRSFGTTAETVDDPRGDLRELSAGLR</sequence>
<name>A0A848DJ78_9PSEU</name>
<evidence type="ECO:0000313" key="3">
    <source>
        <dbReference type="Proteomes" id="UP000586918"/>
    </source>
</evidence>
<gene>
    <name evidence="2" type="ORF">HF519_13690</name>
</gene>
<dbReference type="Proteomes" id="UP000586918">
    <property type="component" value="Unassembled WGS sequence"/>
</dbReference>
<organism evidence="2 3">
    <name type="scientific">Pseudonocardia bannensis</name>
    <dbReference type="NCBI Taxonomy" id="630973"/>
    <lineage>
        <taxon>Bacteria</taxon>
        <taxon>Bacillati</taxon>
        <taxon>Actinomycetota</taxon>
        <taxon>Actinomycetes</taxon>
        <taxon>Pseudonocardiales</taxon>
        <taxon>Pseudonocardiaceae</taxon>
        <taxon>Pseudonocardia</taxon>
    </lineage>
</organism>
<keyword evidence="3" id="KW-1185">Reference proteome</keyword>
<protein>
    <submittedName>
        <fullName evidence="2">Uncharacterized protein</fullName>
    </submittedName>
</protein>
<reference evidence="2 3" key="1">
    <citation type="submission" date="2020-04" db="EMBL/GenBank/DDBJ databases">
        <authorList>
            <person name="Klaysubun C."/>
            <person name="Duangmal K."/>
            <person name="Lipun K."/>
        </authorList>
    </citation>
    <scope>NUCLEOTIDE SEQUENCE [LARGE SCALE GENOMIC DNA]</scope>
    <source>
        <strain evidence="2 3">DSM 45300</strain>
    </source>
</reference>
<comment type="caution">
    <text evidence="2">The sequence shown here is derived from an EMBL/GenBank/DDBJ whole genome shotgun (WGS) entry which is preliminary data.</text>
</comment>